<evidence type="ECO:0000313" key="1">
    <source>
        <dbReference type="EMBL" id="UYU17657.1"/>
    </source>
</evidence>
<organism evidence="1 2">
    <name type="scientific">Methanoculleus submarinus</name>
    <dbReference type="NCBI Taxonomy" id="204050"/>
    <lineage>
        <taxon>Archaea</taxon>
        <taxon>Methanobacteriati</taxon>
        <taxon>Methanobacteriota</taxon>
        <taxon>Stenosarchaea group</taxon>
        <taxon>Methanomicrobia</taxon>
        <taxon>Methanomicrobiales</taxon>
        <taxon>Methanomicrobiaceae</taxon>
        <taxon>Methanoculleus</taxon>
    </lineage>
</organism>
<dbReference type="GeneID" id="58787945"/>
<dbReference type="Proteomes" id="UP001156196">
    <property type="component" value="Chromosome"/>
</dbReference>
<reference evidence="1" key="1">
    <citation type="submission" date="2022-10" db="EMBL/GenBank/DDBJ databases">
        <title>Complete genome of Methanoculleus submarinus DSM 15122.</title>
        <authorList>
            <person name="Chen S.-C."/>
            <person name="Lai S.-J."/>
            <person name="You Y.-T."/>
        </authorList>
    </citation>
    <scope>NUCLEOTIDE SEQUENCE</scope>
    <source>
        <strain evidence="1">DSM 15122</strain>
    </source>
</reference>
<dbReference type="RefSeq" id="WP_011843110.1">
    <property type="nucleotide sequence ID" value="NZ_CP109831.1"/>
</dbReference>
<dbReference type="GeneID" id="76730832"/>
<proteinExistence type="predicted"/>
<protein>
    <submittedName>
        <fullName evidence="1">Uncharacterized protein</fullName>
    </submittedName>
</protein>
<name>A0AAX3E622_9EURY</name>
<keyword evidence="2" id="KW-1185">Reference proteome</keyword>
<sequence>MKPPSPTGSEYPPTRSSPFSLRHGGDWSYAAEGFTAISAVTKTTVYDEMEHLAGLEVRGEGLRVFRFG</sequence>
<dbReference type="EMBL" id="CP109831">
    <property type="protein sequence ID" value="UYU17657.1"/>
    <property type="molecule type" value="Genomic_DNA"/>
</dbReference>
<dbReference type="KEGG" id="msum:OH143_08030"/>
<evidence type="ECO:0000313" key="2">
    <source>
        <dbReference type="Proteomes" id="UP001156196"/>
    </source>
</evidence>
<gene>
    <name evidence="1" type="ORF">OH143_08030</name>
</gene>
<accession>A0AAX3E622</accession>
<dbReference type="AlphaFoldDB" id="A0AAX3E622"/>